<dbReference type="PROSITE" id="PS00716">
    <property type="entry name" value="SIGMA70_2"/>
    <property type="match status" value="1"/>
</dbReference>
<dbReference type="InterPro" id="IPR000943">
    <property type="entry name" value="RNA_pol_sigma70"/>
</dbReference>
<dbReference type="SUPFAM" id="SSF88946">
    <property type="entry name" value="Sigma2 domain of RNA polymerase sigma factors"/>
    <property type="match status" value="1"/>
</dbReference>
<dbReference type="PANTHER" id="PTHR30603:SF60">
    <property type="entry name" value="RNA POLYMERASE SIGMA FACTOR RPOD"/>
    <property type="match status" value="1"/>
</dbReference>
<comment type="similarity">
    <text evidence="1 6">Belongs to the sigma-70 factor family.</text>
</comment>
<name>A0ABR9KMB1_9ACTN</name>
<evidence type="ECO:0000259" key="7">
    <source>
        <dbReference type="PROSITE" id="PS00715"/>
    </source>
</evidence>
<evidence type="ECO:0000313" key="9">
    <source>
        <dbReference type="EMBL" id="MBE1562692.1"/>
    </source>
</evidence>
<dbReference type="Gene3D" id="1.10.601.10">
    <property type="entry name" value="RNA Polymerase Primary Sigma Factor"/>
    <property type="match status" value="2"/>
</dbReference>
<comment type="function">
    <text evidence="6">Sigma factors are initiation factors that promote the attachment of RNA polymerase to specific initiation sites and are then released.</text>
</comment>
<organism evidence="9 10">
    <name type="scientific">Nonomuraea africana</name>
    <dbReference type="NCBI Taxonomy" id="46171"/>
    <lineage>
        <taxon>Bacteria</taxon>
        <taxon>Bacillati</taxon>
        <taxon>Actinomycetota</taxon>
        <taxon>Actinomycetes</taxon>
        <taxon>Streptosporangiales</taxon>
        <taxon>Streptosporangiaceae</taxon>
        <taxon>Nonomuraea</taxon>
    </lineage>
</organism>
<dbReference type="CDD" id="cd06171">
    <property type="entry name" value="Sigma70_r4"/>
    <property type="match status" value="1"/>
</dbReference>
<dbReference type="Pfam" id="PF04545">
    <property type="entry name" value="Sigma70_r4"/>
    <property type="match status" value="1"/>
</dbReference>
<gene>
    <name evidence="9" type="ORF">H4W81_005471</name>
</gene>
<dbReference type="Gene3D" id="1.10.10.10">
    <property type="entry name" value="Winged helix-like DNA-binding domain superfamily/Winged helix DNA-binding domain"/>
    <property type="match status" value="2"/>
</dbReference>
<keyword evidence="3 6" id="KW-0731">Sigma factor</keyword>
<evidence type="ECO:0000256" key="2">
    <source>
        <dbReference type="ARBA" id="ARBA00023015"/>
    </source>
</evidence>
<dbReference type="PROSITE" id="PS00715">
    <property type="entry name" value="SIGMA70_1"/>
    <property type="match status" value="1"/>
</dbReference>
<feature type="domain" description="RNA polymerase sigma-70" evidence="7">
    <location>
        <begin position="87"/>
        <end position="100"/>
    </location>
</feature>
<dbReference type="PRINTS" id="PR00046">
    <property type="entry name" value="SIGMA70FCT"/>
</dbReference>
<keyword evidence="5 6" id="KW-0804">Transcription</keyword>
<dbReference type="InterPro" id="IPR036388">
    <property type="entry name" value="WH-like_DNA-bd_sf"/>
</dbReference>
<keyword evidence="4 6" id="KW-0238">DNA-binding</keyword>
<protein>
    <recommendedName>
        <fullName evidence="6">RNA polymerase sigma factor</fullName>
    </recommendedName>
</protein>
<dbReference type="InterPro" id="IPR007627">
    <property type="entry name" value="RNA_pol_sigma70_r2"/>
</dbReference>
<dbReference type="RefSeq" id="WP_192777385.1">
    <property type="nucleotide sequence ID" value="NZ_BAAASY010000002.1"/>
</dbReference>
<dbReference type="Pfam" id="PF04539">
    <property type="entry name" value="Sigma70_r3"/>
    <property type="match status" value="1"/>
</dbReference>
<dbReference type="NCBIfam" id="TIGR02937">
    <property type="entry name" value="sigma70-ECF"/>
    <property type="match status" value="1"/>
</dbReference>
<keyword evidence="10" id="KW-1185">Reference proteome</keyword>
<reference evidence="9 10" key="1">
    <citation type="submission" date="2020-10" db="EMBL/GenBank/DDBJ databases">
        <title>Sequencing the genomes of 1000 actinobacteria strains.</title>
        <authorList>
            <person name="Klenk H.-P."/>
        </authorList>
    </citation>
    <scope>NUCLEOTIDE SEQUENCE [LARGE SCALE GENOMIC DNA]</scope>
    <source>
        <strain evidence="9 10">DSM 43748</strain>
    </source>
</reference>
<evidence type="ECO:0000256" key="1">
    <source>
        <dbReference type="ARBA" id="ARBA00007788"/>
    </source>
</evidence>
<accession>A0ABR9KMB1</accession>
<evidence type="ECO:0000256" key="4">
    <source>
        <dbReference type="ARBA" id="ARBA00023125"/>
    </source>
</evidence>
<dbReference type="PANTHER" id="PTHR30603">
    <property type="entry name" value="RNA POLYMERASE SIGMA FACTOR RPO"/>
    <property type="match status" value="1"/>
</dbReference>
<evidence type="ECO:0000256" key="3">
    <source>
        <dbReference type="ARBA" id="ARBA00023082"/>
    </source>
</evidence>
<dbReference type="InterPro" id="IPR013324">
    <property type="entry name" value="RNA_pol_sigma_r3/r4-like"/>
</dbReference>
<comment type="caution">
    <text evidence="9">The sequence shown here is derived from an EMBL/GenBank/DDBJ whole genome shotgun (WGS) entry which is preliminary data.</text>
</comment>
<dbReference type="InterPro" id="IPR007630">
    <property type="entry name" value="RNA_pol_sigma70_r4"/>
</dbReference>
<dbReference type="Pfam" id="PF04542">
    <property type="entry name" value="Sigma70_r2"/>
    <property type="match status" value="1"/>
</dbReference>
<dbReference type="Proteomes" id="UP000661607">
    <property type="component" value="Unassembled WGS sequence"/>
</dbReference>
<dbReference type="InterPro" id="IPR014284">
    <property type="entry name" value="RNA_pol_sigma-70_dom"/>
</dbReference>
<evidence type="ECO:0000259" key="8">
    <source>
        <dbReference type="PROSITE" id="PS00716"/>
    </source>
</evidence>
<dbReference type="InterPro" id="IPR050239">
    <property type="entry name" value="Sigma-70_RNA_pol_init_factors"/>
</dbReference>
<dbReference type="Pfam" id="PF00140">
    <property type="entry name" value="Sigma70_r1_2"/>
    <property type="match status" value="1"/>
</dbReference>
<dbReference type="InterPro" id="IPR009042">
    <property type="entry name" value="RNA_pol_sigma70_r1_2"/>
</dbReference>
<sequence>MADLLGDYLKEIGRVPLLTAEEEVELARRVEAGLYARHLLAHGDDRPVLRVVVREGEQAKDRLIRANLRLVVAAAKRYAHRGLPLIDVIQEGNLGLIRAVEKFDYRRGYKFSTYGMWWIRQAIERGINDKGRTVRLPVHVAEEVSRLSRIARRLAADLGREPSEEELAGTAGRTVEQVAGLRRLARETVSLDTPVGENGEASVGDLIADEDLLQVQELMELRALSAELRGLVQSLPPREAFIIRRRYGLVDGKVLTYQEIADSLGLTRERIRQLEKQALRRLREGGPLLAWAS</sequence>
<dbReference type="EMBL" id="JADBEF010000001">
    <property type="protein sequence ID" value="MBE1562692.1"/>
    <property type="molecule type" value="Genomic_DNA"/>
</dbReference>
<evidence type="ECO:0000256" key="5">
    <source>
        <dbReference type="ARBA" id="ARBA00023163"/>
    </source>
</evidence>
<evidence type="ECO:0000256" key="6">
    <source>
        <dbReference type="RuleBase" id="RU362124"/>
    </source>
</evidence>
<feature type="domain" description="RNA polymerase sigma-70" evidence="8">
    <location>
        <begin position="256"/>
        <end position="282"/>
    </location>
</feature>
<dbReference type="SUPFAM" id="SSF88659">
    <property type="entry name" value="Sigma3 and sigma4 domains of RNA polymerase sigma factors"/>
    <property type="match status" value="2"/>
</dbReference>
<keyword evidence="2 6" id="KW-0805">Transcription regulation</keyword>
<proteinExistence type="inferred from homology"/>
<evidence type="ECO:0000313" key="10">
    <source>
        <dbReference type="Proteomes" id="UP000661607"/>
    </source>
</evidence>
<dbReference type="InterPro" id="IPR013325">
    <property type="entry name" value="RNA_pol_sigma_r2"/>
</dbReference>
<dbReference type="InterPro" id="IPR007624">
    <property type="entry name" value="RNA_pol_sigma70_r3"/>
</dbReference>